<comment type="catalytic activity">
    <reaction evidence="13 14">
        <text>2 pyruvate + H(+) = (2S)-2-acetolactate + CO2</text>
        <dbReference type="Rhea" id="RHEA:25249"/>
        <dbReference type="ChEBI" id="CHEBI:15361"/>
        <dbReference type="ChEBI" id="CHEBI:15378"/>
        <dbReference type="ChEBI" id="CHEBI:16526"/>
        <dbReference type="ChEBI" id="CHEBI:58476"/>
        <dbReference type="EC" id="2.2.1.6"/>
    </reaction>
</comment>
<keyword evidence="6" id="KW-0285">Flavoprotein</keyword>
<dbReference type="EC" id="2.2.1.6" evidence="4 14"/>
<dbReference type="GO" id="GO:0050660">
    <property type="term" value="F:flavin adenine dinucleotide binding"/>
    <property type="evidence" value="ECO:0007669"/>
    <property type="project" value="InterPro"/>
</dbReference>
<evidence type="ECO:0000313" key="18">
    <source>
        <dbReference type="EMBL" id="HIX56356.1"/>
    </source>
</evidence>
<reference evidence="18" key="2">
    <citation type="submission" date="2021-04" db="EMBL/GenBank/DDBJ databases">
        <authorList>
            <person name="Gilroy R."/>
        </authorList>
    </citation>
    <scope>NUCLEOTIDE SEQUENCE</scope>
    <source>
        <strain evidence="18">USASDec5-558</strain>
    </source>
</reference>
<keyword evidence="7 14" id="KW-0808">Transferase</keyword>
<evidence type="ECO:0000256" key="12">
    <source>
        <dbReference type="ARBA" id="ARBA00023304"/>
    </source>
</evidence>
<proteinExistence type="inferred from homology"/>
<dbReference type="GO" id="GO:0003984">
    <property type="term" value="F:acetolactate synthase activity"/>
    <property type="evidence" value="ECO:0007669"/>
    <property type="project" value="UniProtKB-EC"/>
</dbReference>
<dbReference type="EMBL" id="DXEV01000048">
    <property type="protein sequence ID" value="HIX56356.1"/>
    <property type="molecule type" value="Genomic_DNA"/>
</dbReference>
<comment type="cofactor">
    <cofactor evidence="14">
        <name>thiamine diphosphate</name>
        <dbReference type="ChEBI" id="CHEBI:58937"/>
    </cofactor>
    <text evidence="14">Binds 1 thiamine pyrophosphate per subunit.</text>
</comment>
<dbReference type="SUPFAM" id="SSF52467">
    <property type="entry name" value="DHS-like NAD/FAD-binding domain"/>
    <property type="match status" value="1"/>
</dbReference>
<evidence type="ECO:0000259" key="17">
    <source>
        <dbReference type="Pfam" id="PF02776"/>
    </source>
</evidence>
<keyword evidence="9" id="KW-0274">FAD</keyword>
<dbReference type="Pfam" id="PF02776">
    <property type="entry name" value="TPP_enzyme_N"/>
    <property type="match status" value="1"/>
</dbReference>
<keyword evidence="5 14" id="KW-0028">Amino-acid biosynthesis</keyword>
<dbReference type="PANTHER" id="PTHR18968">
    <property type="entry name" value="THIAMINE PYROPHOSPHATE ENZYMES"/>
    <property type="match status" value="1"/>
</dbReference>
<evidence type="ECO:0000256" key="6">
    <source>
        <dbReference type="ARBA" id="ARBA00022630"/>
    </source>
</evidence>
<evidence type="ECO:0000259" key="15">
    <source>
        <dbReference type="Pfam" id="PF00205"/>
    </source>
</evidence>
<comment type="similarity">
    <text evidence="3 14">Belongs to the TPP enzyme family.</text>
</comment>
<sequence length="582" mass="63504">MSKMSGAQMLVRTLEDLGVEYLFGYPGGAVIDIYDALRNSEQIKHVLARHEQGACHMADGYARTTGKVGCALVTSGPGATNAVTAIATAYMDSIPMVVLTGQVATNLIGTDAFQEVDTMGITRPVVKHSFLCKSPLDIPKFVRQAFYIASTGKPGPVVVDLPKDCVGVASMGTDFPPLKDEDLELVTYKPTLQGHMGQIRRAIKQLARAQRPICLVGGGAIVGNACENLHKFIERFNMPVVCSLMGIGAYPSTDPRFLGMLGMHGTYQANNAINKSDLIFAIGVRFDDRVTNNVKKFCPNAKVIHIDVDPSAISKIIEADLPIVGDANTVLQQLLDMAEETHTAANNEVLQPWWDEINELKKFDGLAYTPCKDVCHPAQVVQALYKATKDHDVIVATDVGQHQMFAALYYPIDKPRAFITSGGLGTMGFGFPAAIGAKIANPEKEVILITGDGSFQMNIQELSTCLEYNVPVKIFIVDNHTLGMVRQWQTLFYQGRITSTNLNYNPDFVKVAEAYGHAGFRVGKPEELESVIDQALAMKDKLVVVDVMCNTTSQVLPMQKTAGAMNEMILPQDYEREHPSNN</sequence>
<dbReference type="InterPro" id="IPR029061">
    <property type="entry name" value="THDP-binding"/>
</dbReference>
<dbReference type="GO" id="GO:0009099">
    <property type="term" value="P:L-valine biosynthetic process"/>
    <property type="evidence" value="ECO:0007669"/>
    <property type="project" value="TreeGrafter"/>
</dbReference>
<dbReference type="NCBIfam" id="TIGR00118">
    <property type="entry name" value="acolac_lg"/>
    <property type="match status" value="1"/>
</dbReference>
<comment type="pathway">
    <text evidence="1 14">Amino-acid biosynthesis; L-isoleucine biosynthesis; L-isoleucine from 2-oxobutanoate: step 1/4.</text>
</comment>
<evidence type="ECO:0000256" key="10">
    <source>
        <dbReference type="ARBA" id="ARBA00022842"/>
    </source>
</evidence>
<keyword evidence="10 14" id="KW-0460">Magnesium</keyword>
<evidence type="ECO:0000313" key="19">
    <source>
        <dbReference type="Proteomes" id="UP000886829"/>
    </source>
</evidence>
<dbReference type="GO" id="GO:0005948">
    <property type="term" value="C:acetolactate synthase complex"/>
    <property type="evidence" value="ECO:0007669"/>
    <property type="project" value="TreeGrafter"/>
</dbReference>
<dbReference type="Gene3D" id="3.40.50.1220">
    <property type="entry name" value="TPP-binding domain"/>
    <property type="match status" value="1"/>
</dbReference>
<keyword evidence="11 14" id="KW-0786">Thiamine pyrophosphate</keyword>
<dbReference type="AlphaFoldDB" id="A0A9D1WBX8"/>
<keyword evidence="12 14" id="KW-0100">Branched-chain amino acid biosynthesis</keyword>
<feature type="domain" description="Thiamine pyrophosphate enzyme N-terminal TPP-binding" evidence="17">
    <location>
        <begin position="4"/>
        <end position="120"/>
    </location>
</feature>
<evidence type="ECO:0000256" key="7">
    <source>
        <dbReference type="ARBA" id="ARBA00022679"/>
    </source>
</evidence>
<dbReference type="CDD" id="cd02015">
    <property type="entry name" value="TPP_AHAS"/>
    <property type="match status" value="1"/>
</dbReference>
<dbReference type="InterPro" id="IPR039368">
    <property type="entry name" value="AHAS_TPP"/>
</dbReference>
<dbReference type="SUPFAM" id="SSF52518">
    <property type="entry name" value="Thiamin diphosphate-binding fold (THDP-binding)"/>
    <property type="match status" value="2"/>
</dbReference>
<comment type="cofactor">
    <cofactor evidence="14">
        <name>Mg(2+)</name>
        <dbReference type="ChEBI" id="CHEBI:18420"/>
    </cofactor>
    <text evidence="14">Binds 1 Mg(2+) ion per subunit.</text>
</comment>
<feature type="domain" description="Thiamine pyrophosphate enzyme central" evidence="15">
    <location>
        <begin position="199"/>
        <end position="334"/>
    </location>
</feature>
<dbReference type="InterPro" id="IPR012001">
    <property type="entry name" value="Thiamin_PyroP_enz_TPP-bd_dom"/>
</dbReference>
<evidence type="ECO:0000256" key="13">
    <source>
        <dbReference type="ARBA" id="ARBA00048670"/>
    </source>
</evidence>
<dbReference type="GO" id="GO:0009097">
    <property type="term" value="P:isoleucine biosynthetic process"/>
    <property type="evidence" value="ECO:0007669"/>
    <property type="project" value="TreeGrafter"/>
</dbReference>
<comment type="pathway">
    <text evidence="2 14">Amino-acid biosynthesis; L-valine biosynthesis; L-valine from pyruvate: step 1/4.</text>
</comment>
<protein>
    <recommendedName>
        <fullName evidence="4 14">Acetolactate synthase</fullName>
        <ecNumber evidence="4 14">2.2.1.6</ecNumber>
    </recommendedName>
</protein>
<evidence type="ECO:0000256" key="5">
    <source>
        <dbReference type="ARBA" id="ARBA00022605"/>
    </source>
</evidence>
<dbReference type="InterPro" id="IPR012846">
    <property type="entry name" value="Acetolactate_synth_lsu"/>
</dbReference>
<dbReference type="InterPro" id="IPR012000">
    <property type="entry name" value="Thiamin_PyroP_enz_cen_dom"/>
</dbReference>
<dbReference type="FunFam" id="3.40.50.970:FF:000007">
    <property type="entry name" value="Acetolactate synthase"/>
    <property type="match status" value="1"/>
</dbReference>
<dbReference type="GO" id="GO:0000287">
    <property type="term" value="F:magnesium ion binding"/>
    <property type="evidence" value="ECO:0007669"/>
    <property type="project" value="UniProtKB-UniRule"/>
</dbReference>
<evidence type="ECO:0000256" key="8">
    <source>
        <dbReference type="ARBA" id="ARBA00022723"/>
    </source>
</evidence>
<dbReference type="FunFam" id="3.40.50.1220:FF:000008">
    <property type="entry name" value="Acetolactate synthase"/>
    <property type="match status" value="1"/>
</dbReference>
<evidence type="ECO:0000256" key="2">
    <source>
        <dbReference type="ARBA" id="ARBA00005025"/>
    </source>
</evidence>
<dbReference type="FunFam" id="3.40.50.970:FF:000016">
    <property type="entry name" value="Acetolactate synthase"/>
    <property type="match status" value="1"/>
</dbReference>
<evidence type="ECO:0000256" key="1">
    <source>
        <dbReference type="ARBA" id="ARBA00004974"/>
    </source>
</evidence>
<dbReference type="Proteomes" id="UP000886829">
    <property type="component" value="Unassembled WGS sequence"/>
</dbReference>
<dbReference type="Gene3D" id="3.40.50.970">
    <property type="match status" value="2"/>
</dbReference>
<dbReference type="PROSITE" id="PS00187">
    <property type="entry name" value="TPP_ENZYMES"/>
    <property type="match status" value="1"/>
</dbReference>
<dbReference type="Pfam" id="PF00205">
    <property type="entry name" value="TPP_enzyme_M"/>
    <property type="match status" value="1"/>
</dbReference>
<dbReference type="PANTHER" id="PTHR18968:SF13">
    <property type="entry name" value="ACETOLACTATE SYNTHASE CATALYTIC SUBUNIT, MITOCHONDRIAL"/>
    <property type="match status" value="1"/>
</dbReference>
<dbReference type="GO" id="GO:0030976">
    <property type="term" value="F:thiamine pyrophosphate binding"/>
    <property type="evidence" value="ECO:0007669"/>
    <property type="project" value="UniProtKB-UniRule"/>
</dbReference>
<evidence type="ECO:0000256" key="9">
    <source>
        <dbReference type="ARBA" id="ARBA00022827"/>
    </source>
</evidence>
<evidence type="ECO:0000256" key="14">
    <source>
        <dbReference type="RuleBase" id="RU003591"/>
    </source>
</evidence>
<comment type="caution">
    <text evidence="18">The sequence shown here is derived from an EMBL/GenBank/DDBJ whole genome shotgun (WGS) entry which is preliminary data.</text>
</comment>
<dbReference type="InterPro" id="IPR029035">
    <property type="entry name" value="DHS-like_NAD/FAD-binding_dom"/>
</dbReference>
<dbReference type="InterPro" id="IPR045229">
    <property type="entry name" value="TPP_enz"/>
</dbReference>
<dbReference type="InterPro" id="IPR000399">
    <property type="entry name" value="TPP-bd_CS"/>
</dbReference>
<keyword evidence="8 14" id="KW-0479">Metal-binding</keyword>
<evidence type="ECO:0000259" key="16">
    <source>
        <dbReference type="Pfam" id="PF02775"/>
    </source>
</evidence>
<dbReference type="InterPro" id="IPR011766">
    <property type="entry name" value="TPP_enzyme_TPP-bd"/>
</dbReference>
<feature type="domain" description="Thiamine pyrophosphate enzyme TPP-binding" evidence="16">
    <location>
        <begin position="398"/>
        <end position="547"/>
    </location>
</feature>
<evidence type="ECO:0000256" key="11">
    <source>
        <dbReference type="ARBA" id="ARBA00023052"/>
    </source>
</evidence>
<name>A0A9D1WBX8_9GAMM</name>
<organism evidence="18 19">
    <name type="scientific">Candidatus Anaerobiospirillum pullistercoris</name>
    <dbReference type="NCBI Taxonomy" id="2838452"/>
    <lineage>
        <taxon>Bacteria</taxon>
        <taxon>Pseudomonadati</taxon>
        <taxon>Pseudomonadota</taxon>
        <taxon>Gammaproteobacteria</taxon>
        <taxon>Aeromonadales</taxon>
        <taxon>Succinivibrionaceae</taxon>
        <taxon>Anaerobiospirillum</taxon>
    </lineage>
</organism>
<evidence type="ECO:0000256" key="4">
    <source>
        <dbReference type="ARBA" id="ARBA00013145"/>
    </source>
</evidence>
<gene>
    <name evidence="18" type="primary">ilvB</name>
    <name evidence="18" type="ORF">H9850_02670</name>
</gene>
<evidence type="ECO:0000256" key="3">
    <source>
        <dbReference type="ARBA" id="ARBA00007812"/>
    </source>
</evidence>
<dbReference type="CDD" id="cd07035">
    <property type="entry name" value="TPP_PYR_POX_like"/>
    <property type="match status" value="1"/>
</dbReference>
<reference evidence="18" key="1">
    <citation type="journal article" date="2021" name="PeerJ">
        <title>Extensive microbial diversity within the chicken gut microbiome revealed by metagenomics and culture.</title>
        <authorList>
            <person name="Gilroy R."/>
            <person name="Ravi A."/>
            <person name="Getino M."/>
            <person name="Pursley I."/>
            <person name="Horton D.L."/>
            <person name="Alikhan N.F."/>
            <person name="Baker D."/>
            <person name="Gharbi K."/>
            <person name="Hall N."/>
            <person name="Watson M."/>
            <person name="Adriaenssens E.M."/>
            <person name="Foster-Nyarko E."/>
            <person name="Jarju S."/>
            <person name="Secka A."/>
            <person name="Antonio M."/>
            <person name="Oren A."/>
            <person name="Chaudhuri R.R."/>
            <person name="La Ragione R."/>
            <person name="Hildebrand F."/>
            <person name="Pallen M.J."/>
        </authorList>
    </citation>
    <scope>NUCLEOTIDE SEQUENCE</scope>
    <source>
        <strain evidence="18">USASDec5-558</strain>
    </source>
</reference>
<accession>A0A9D1WBX8</accession>
<dbReference type="Pfam" id="PF02775">
    <property type="entry name" value="TPP_enzyme_C"/>
    <property type="match status" value="1"/>
</dbReference>